<evidence type="ECO:0000313" key="3">
    <source>
        <dbReference type="Proteomes" id="UP000571017"/>
    </source>
</evidence>
<gene>
    <name evidence="2" type="ORF">H0266_18555</name>
</gene>
<reference evidence="2 3" key="1">
    <citation type="journal article" date="2004" name="Extremophiles">
        <title>Halobacillus locisalis sp. nov., a halophilic bacterium isolated from a marine solar saltern of the Yellow Sea in Korea.</title>
        <authorList>
            <person name="Yoon J.H."/>
            <person name="Kang K.H."/>
            <person name="Oh T.K."/>
            <person name="Park Y.H."/>
        </authorList>
    </citation>
    <scope>NUCLEOTIDE SEQUENCE [LARGE SCALE GENOMIC DNA]</scope>
    <source>
        <strain evidence="2 3">KCTC 3788</strain>
    </source>
</reference>
<proteinExistence type="predicted"/>
<name>A0A838CYZ7_9BACI</name>
<sequence length="119" mass="13593">MRSVYSVRVNKGDAALKKYLEQFNESEQNQALKNLCIYGAERLEKNFEQDSILKRIEDSLLSIEQQQSDKFDTIIELMETADPINTSRKPSPSDDSESDVDVGNMKESLVESFSQFDGF</sequence>
<protein>
    <submittedName>
        <fullName evidence="2">Uncharacterized protein</fullName>
    </submittedName>
</protein>
<dbReference type="RefSeq" id="WP_181473946.1">
    <property type="nucleotide sequence ID" value="NZ_JACEFG010000005.1"/>
</dbReference>
<organism evidence="2 3">
    <name type="scientific">Halobacillus locisalis</name>
    <dbReference type="NCBI Taxonomy" id="220753"/>
    <lineage>
        <taxon>Bacteria</taxon>
        <taxon>Bacillati</taxon>
        <taxon>Bacillota</taxon>
        <taxon>Bacilli</taxon>
        <taxon>Bacillales</taxon>
        <taxon>Bacillaceae</taxon>
        <taxon>Halobacillus</taxon>
    </lineage>
</organism>
<evidence type="ECO:0000256" key="1">
    <source>
        <dbReference type="SAM" id="MobiDB-lite"/>
    </source>
</evidence>
<accession>A0A838CYZ7</accession>
<keyword evidence="3" id="KW-1185">Reference proteome</keyword>
<evidence type="ECO:0000313" key="2">
    <source>
        <dbReference type="EMBL" id="MBA2176885.1"/>
    </source>
</evidence>
<dbReference type="AlphaFoldDB" id="A0A838CYZ7"/>
<dbReference type="Proteomes" id="UP000571017">
    <property type="component" value="Unassembled WGS sequence"/>
</dbReference>
<dbReference type="EMBL" id="JACEFG010000005">
    <property type="protein sequence ID" value="MBA2176885.1"/>
    <property type="molecule type" value="Genomic_DNA"/>
</dbReference>
<comment type="caution">
    <text evidence="2">The sequence shown here is derived from an EMBL/GenBank/DDBJ whole genome shotgun (WGS) entry which is preliminary data.</text>
</comment>
<feature type="region of interest" description="Disordered" evidence="1">
    <location>
        <begin position="81"/>
        <end position="104"/>
    </location>
</feature>